<feature type="compositionally biased region" description="Basic and acidic residues" evidence="1">
    <location>
        <begin position="1"/>
        <end position="10"/>
    </location>
</feature>
<proteinExistence type="predicted"/>
<evidence type="ECO:0000256" key="1">
    <source>
        <dbReference type="SAM" id="MobiDB-lite"/>
    </source>
</evidence>
<keyword evidence="3" id="KW-1185">Reference proteome</keyword>
<protein>
    <submittedName>
        <fullName evidence="2">Uncharacterized protein</fullName>
    </submittedName>
</protein>
<dbReference type="EMBL" id="SJPT01000002">
    <property type="protein sequence ID" value="TWU25138.1"/>
    <property type="molecule type" value="Genomic_DNA"/>
</dbReference>
<feature type="region of interest" description="Disordered" evidence="1">
    <location>
        <begin position="1"/>
        <end position="43"/>
    </location>
</feature>
<reference evidence="2 3" key="1">
    <citation type="submission" date="2019-02" db="EMBL/GenBank/DDBJ databases">
        <title>Deep-cultivation of Planctomycetes and their phenomic and genomic characterization uncovers novel biology.</title>
        <authorList>
            <person name="Wiegand S."/>
            <person name="Jogler M."/>
            <person name="Boedeker C."/>
            <person name="Pinto D."/>
            <person name="Vollmers J."/>
            <person name="Rivas-Marin E."/>
            <person name="Kohn T."/>
            <person name="Peeters S.H."/>
            <person name="Heuer A."/>
            <person name="Rast P."/>
            <person name="Oberbeckmann S."/>
            <person name="Bunk B."/>
            <person name="Jeske O."/>
            <person name="Meyerdierks A."/>
            <person name="Storesund J.E."/>
            <person name="Kallscheuer N."/>
            <person name="Luecker S."/>
            <person name="Lage O.M."/>
            <person name="Pohl T."/>
            <person name="Merkel B.J."/>
            <person name="Hornburger P."/>
            <person name="Mueller R.-W."/>
            <person name="Bruemmer F."/>
            <person name="Labrenz M."/>
            <person name="Spormann A.M."/>
            <person name="Op Den Camp H."/>
            <person name="Overmann J."/>
            <person name="Amann R."/>
            <person name="Jetten M.S.M."/>
            <person name="Mascher T."/>
            <person name="Medema M.H."/>
            <person name="Devos D.P."/>
            <person name="Kaster A.-K."/>
            <person name="Ovreas L."/>
            <person name="Rohde M."/>
            <person name="Galperin M.Y."/>
            <person name="Jogler C."/>
        </authorList>
    </citation>
    <scope>NUCLEOTIDE SEQUENCE [LARGE SCALE GENOMIC DNA]</scope>
    <source>
        <strain evidence="2 3">Pla52o</strain>
    </source>
</reference>
<dbReference type="AlphaFoldDB" id="A0A5C6CL22"/>
<comment type="caution">
    <text evidence="2">The sequence shown here is derived from an EMBL/GenBank/DDBJ whole genome shotgun (WGS) entry which is preliminary data.</text>
</comment>
<evidence type="ECO:0000313" key="3">
    <source>
        <dbReference type="Proteomes" id="UP000316304"/>
    </source>
</evidence>
<dbReference type="Proteomes" id="UP000316304">
    <property type="component" value="Unassembled WGS sequence"/>
</dbReference>
<name>A0A5C6CL22_9BACT</name>
<gene>
    <name evidence="2" type="ORF">Pla52o_14360</name>
</gene>
<organism evidence="2 3">
    <name type="scientific">Novipirellula galeiformis</name>
    <dbReference type="NCBI Taxonomy" id="2528004"/>
    <lineage>
        <taxon>Bacteria</taxon>
        <taxon>Pseudomonadati</taxon>
        <taxon>Planctomycetota</taxon>
        <taxon>Planctomycetia</taxon>
        <taxon>Pirellulales</taxon>
        <taxon>Pirellulaceae</taxon>
        <taxon>Novipirellula</taxon>
    </lineage>
</organism>
<accession>A0A5C6CL22</accession>
<sequence>MRRRATEARHGASGPQDPALARNQRSSAEGVQPIAMASRYSPGGIPLTVDPNIVLAVSRSSTERFLIENRGSELSKR</sequence>
<evidence type="ECO:0000313" key="2">
    <source>
        <dbReference type="EMBL" id="TWU25138.1"/>
    </source>
</evidence>